<keyword evidence="3" id="KW-1185">Reference proteome</keyword>
<dbReference type="InterPro" id="IPR000210">
    <property type="entry name" value="BTB/POZ_dom"/>
</dbReference>
<dbReference type="GeneID" id="19300386"/>
<dbReference type="HOGENOM" id="CLU_033082_7_1_1"/>
<dbReference type="EMBL" id="KB469308">
    <property type="protein sequence ID" value="EPQ52331.1"/>
    <property type="molecule type" value="Genomic_DNA"/>
</dbReference>
<protein>
    <recommendedName>
        <fullName evidence="1">BTB domain-containing protein</fullName>
    </recommendedName>
</protein>
<gene>
    <name evidence="2" type="ORF">GLOTRDRAFT_117710</name>
</gene>
<reference evidence="2 3" key="1">
    <citation type="journal article" date="2012" name="Science">
        <title>The Paleozoic origin of enzymatic lignin decomposition reconstructed from 31 fungal genomes.</title>
        <authorList>
            <person name="Floudas D."/>
            <person name="Binder M."/>
            <person name="Riley R."/>
            <person name="Barry K."/>
            <person name="Blanchette R.A."/>
            <person name="Henrissat B."/>
            <person name="Martinez A.T."/>
            <person name="Otillar R."/>
            <person name="Spatafora J.W."/>
            <person name="Yadav J.S."/>
            <person name="Aerts A."/>
            <person name="Benoit I."/>
            <person name="Boyd A."/>
            <person name="Carlson A."/>
            <person name="Copeland A."/>
            <person name="Coutinho P.M."/>
            <person name="de Vries R.P."/>
            <person name="Ferreira P."/>
            <person name="Findley K."/>
            <person name="Foster B."/>
            <person name="Gaskell J."/>
            <person name="Glotzer D."/>
            <person name="Gorecki P."/>
            <person name="Heitman J."/>
            <person name="Hesse C."/>
            <person name="Hori C."/>
            <person name="Igarashi K."/>
            <person name="Jurgens J.A."/>
            <person name="Kallen N."/>
            <person name="Kersten P."/>
            <person name="Kohler A."/>
            <person name="Kuees U."/>
            <person name="Kumar T.K.A."/>
            <person name="Kuo A."/>
            <person name="LaButti K."/>
            <person name="Larrondo L.F."/>
            <person name="Lindquist E."/>
            <person name="Ling A."/>
            <person name="Lombard V."/>
            <person name="Lucas S."/>
            <person name="Lundell T."/>
            <person name="Martin R."/>
            <person name="McLaughlin D.J."/>
            <person name="Morgenstern I."/>
            <person name="Morin E."/>
            <person name="Murat C."/>
            <person name="Nagy L.G."/>
            <person name="Nolan M."/>
            <person name="Ohm R.A."/>
            <person name="Patyshakuliyeva A."/>
            <person name="Rokas A."/>
            <person name="Ruiz-Duenas F.J."/>
            <person name="Sabat G."/>
            <person name="Salamov A."/>
            <person name="Samejima M."/>
            <person name="Schmutz J."/>
            <person name="Slot J.C."/>
            <person name="St John F."/>
            <person name="Stenlid J."/>
            <person name="Sun H."/>
            <person name="Sun S."/>
            <person name="Syed K."/>
            <person name="Tsang A."/>
            <person name="Wiebenga A."/>
            <person name="Young D."/>
            <person name="Pisabarro A."/>
            <person name="Eastwood D.C."/>
            <person name="Martin F."/>
            <person name="Cullen D."/>
            <person name="Grigoriev I.V."/>
            <person name="Hibbett D.S."/>
        </authorList>
    </citation>
    <scope>NUCLEOTIDE SEQUENCE [LARGE SCALE GENOMIC DNA]</scope>
    <source>
        <strain evidence="2 3">ATCC 11539</strain>
    </source>
</reference>
<dbReference type="CDD" id="cd18186">
    <property type="entry name" value="BTB_POZ_ZBTB_KLHL-like"/>
    <property type="match status" value="1"/>
</dbReference>
<dbReference type="AlphaFoldDB" id="S7PXJ1"/>
<feature type="domain" description="BTB" evidence="1">
    <location>
        <begin position="1"/>
        <end position="64"/>
    </location>
</feature>
<organism evidence="2 3">
    <name type="scientific">Gloeophyllum trabeum (strain ATCC 11539 / FP-39264 / Madison 617)</name>
    <name type="common">Brown rot fungus</name>
    <dbReference type="NCBI Taxonomy" id="670483"/>
    <lineage>
        <taxon>Eukaryota</taxon>
        <taxon>Fungi</taxon>
        <taxon>Dikarya</taxon>
        <taxon>Basidiomycota</taxon>
        <taxon>Agaricomycotina</taxon>
        <taxon>Agaricomycetes</taxon>
        <taxon>Gloeophyllales</taxon>
        <taxon>Gloeophyllaceae</taxon>
        <taxon>Gloeophyllum</taxon>
    </lineage>
</organism>
<evidence type="ECO:0000313" key="2">
    <source>
        <dbReference type="EMBL" id="EPQ52331.1"/>
    </source>
</evidence>
<dbReference type="Proteomes" id="UP000030669">
    <property type="component" value="Unassembled WGS sequence"/>
</dbReference>
<proteinExistence type="predicted"/>
<dbReference type="RefSeq" id="XP_007869486.1">
    <property type="nucleotide sequence ID" value="XM_007871295.1"/>
</dbReference>
<dbReference type="eggNOG" id="ENOG502SPSS">
    <property type="taxonomic scope" value="Eukaryota"/>
</dbReference>
<dbReference type="InterPro" id="IPR011333">
    <property type="entry name" value="SKP1/BTB/POZ_sf"/>
</dbReference>
<dbReference type="Pfam" id="PF00651">
    <property type="entry name" value="BTB"/>
    <property type="match status" value="1"/>
</dbReference>
<evidence type="ECO:0000313" key="3">
    <source>
        <dbReference type="Proteomes" id="UP000030669"/>
    </source>
</evidence>
<dbReference type="KEGG" id="gtr:GLOTRDRAFT_117710"/>
<name>S7PXJ1_GLOTA</name>
<accession>S7PXJ1</accession>
<evidence type="ECO:0000259" key="1">
    <source>
        <dbReference type="PROSITE" id="PS50097"/>
    </source>
</evidence>
<dbReference type="OrthoDB" id="3218112at2759"/>
<dbReference type="PROSITE" id="PS50097">
    <property type="entry name" value="BTB"/>
    <property type="match status" value="1"/>
</dbReference>
<dbReference type="Gene3D" id="3.30.710.10">
    <property type="entry name" value="Potassium Channel Kv1.1, Chain A"/>
    <property type="match status" value="1"/>
</dbReference>
<dbReference type="SUPFAM" id="SSF54695">
    <property type="entry name" value="POZ domain"/>
    <property type="match status" value="1"/>
</dbReference>
<sequence length="348" mass="39826">MAHFKVHKSILCMYSDIFRDMFGVPTPADMDMHDGVPMVTLPDDARDVKSFLTCLYTPTLDRKISAEGVDVLSPYWRGLLDMATKYFVEPIREFIIRGLEHQYPTNLEAWCKLDEKRQALCTLWANHCSLDLDECYDSMVPDPATAIRFAKEFNIPSILPAAFYDLSTIDPELDWTTVRAETILKPGHTGGHPYSDETLDEDPLFRGERTARWDTLDQADFRRLMSGCEKLGFLDIQNMIVDAAPRGSCHNFRNPEQCQAARVAGARACQAYQLDGTLRFLRMLERYDPEVKAELFPNLCDFCMGNIRLAASRKIKEVWVELPSVFRLGDELSEWGSVERKVLVDLVY</sequence>